<gene>
    <name evidence="2" type="ORF">DYB28_000852</name>
</gene>
<reference evidence="2 3" key="1">
    <citation type="journal article" date="2018" name="J. Invertebr. Pathol.">
        <title>New genotyping method for the causative agent of crayfish plague (Aphanomyces astaci) based on whole genome data.</title>
        <authorList>
            <person name="Minardi D."/>
            <person name="Studholme D.J."/>
            <person name="van der Giezen M."/>
            <person name="Pretto T."/>
            <person name="Oidtmann B."/>
        </authorList>
    </citation>
    <scope>NUCLEOTIDE SEQUENCE [LARGE SCALE GENOMIC DNA]</scope>
    <source>
        <strain evidence="2 3">KB13</strain>
    </source>
</reference>
<sequence>MVKVLISLSVLAAVATAGSVTELPESVTKLIDYFINPCDNYYQYACGMWHKDDVLPPDVYHIDTSFNKLAIQNEVFGEFYNSCLDTATLSSLGLTPLEDSFKAIRSANTKLDLLIVAAKLANNGIPAFVDINAGVEFLHVVIFKSKTRKPQLAATKDIGELFDYPDLPVKLRQDLCVLTRHQRVVINKLRAQIPEAKNSDARNAIQEITDLLIHWNNQTEELIEGVLDRKIQVYHKARKIKAEARVDRSSK</sequence>
<dbReference type="InterPro" id="IPR024079">
    <property type="entry name" value="MetalloPept_cat_dom_sf"/>
</dbReference>
<dbReference type="GO" id="GO:0004222">
    <property type="term" value="F:metalloendopeptidase activity"/>
    <property type="evidence" value="ECO:0007669"/>
    <property type="project" value="InterPro"/>
</dbReference>
<organism evidence="2 3">
    <name type="scientific">Aphanomyces astaci</name>
    <name type="common">Crayfish plague agent</name>
    <dbReference type="NCBI Taxonomy" id="112090"/>
    <lineage>
        <taxon>Eukaryota</taxon>
        <taxon>Sar</taxon>
        <taxon>Stramenopiles</taxon>
        <taxon>Oomycota</taxon>
        <taxon>Saprolegniomycetes</taxon>
        <taxon>Saprolegniales</taxon>
        <taxon>Verrucalvaceae</taxon>
        <taxon>Aphanomyces</taxon>
    </lineage>
</organism>
<dbReference type="PROSITE" id="PS51885">
    <property type="entry name" value="NEPRILYSIN"/>
    <property type="match status" value="1"/>
</dbReference>
<dbReference type="GO" id="GO:0006508">
    <property type="term" value="P:proteolysis"/>
    <property type="evidence" value="ECO:0007669"/>
    <property type="project" value="InterPro"/>
</dbReference>
<dbReference type="Gene3D" id="1.10.1380.10">
    <property type="entry name" value="Neutral endopeptidase , domain2"/>
    <property type="match status" value="1"/>
</dbReference>
<comment type="caution">
    <text evidence="2">The sequence shown here is derived from an EMBL/GenBank/DDBJ whole genome shotgun (WGS) entry which is preliminary data.</text>
</comment>
<dbReference type="Proteomes" id="UP000275652">
    <property type="component" value="Unassembled WGS sequence"/>
</dbReference>
<protein>
    <recommendedName>
        <fullName evidence="4">Peptidase M13 N-terminal domain-containing protein</fullName>
    </recommendedName>
</protein>
<dbReference type="SUPFAM" id="SSF55486">
    <property type="entry name" value="Metalloproteases ('zincins'), catalytic domain"/>
    <property type="match status" value="1"/>
</dbReference>
<dbReference type="InterPro" id="IPR000718">
    <property type="entry name" value="Peptidase_M13"/>
</dbReference>
<feature type="signal peptide" evidence="1">
    <location>
        <begin position="1"/>
        <end position="17"/>
    </location>
</feature>
<dbReference type="AlphaFoldDB" id="A0A9X8EC09"/>
<evidence type="ECO:0008006" key="4">
    <source>
        <dbReference type="Google" id="ProtNLM"/>
    </source>
</evidence>
<dbReference type="Gene3D" id="3.40.390.10">
    <property type="entry name" value="Collagenase (Catalytic Domain)"/>
    <property type="match status" value="1"/>
</dbReference>
<dbReference type="InterPro" id="IPR042089">
    <property type="entry name" value="Peptidase_M13_dom_2"/>
</dbReference>
<proteinExistence type="predicted"/>
<evidence type="ECO:0000313" key="3">
    <source>
        <dbReference type="Proteomes" id="UP000275652"/>
    </source>
</evidence>
<feature type="chain" id="PRO_5040838142" description="Peptidase M13 N-terminal domain-containing protein" evidence="1">
    <location>
        <begin position="18"/>
        <end position="251"/>
    </location>
</feature>
<keyword evidence="1" id="KW-0732">Signal</keyword>
<accession>A0A9X8EC09</accession>
<dbReference type="EMBL" id="QUTI01006207">
    <property type="protein sequence ID" value="RLO13442.1"/>
    <property type="molecule type" value="Genomic_DNA"/>
</dbReference>
<name>A0A9X8EC09_APHAT</name>
<evidence type="ECO:0000256" key="1">
    <source>
        <dbReference type="SAM" id="SignalP"/>
    </source>
</evidence>
<evidence type="ECO:0000313" key="2">
    <source>
        <dbReference type="EMBL" id="RLO13442.1"/>
    </source>
</evidence>